<keyword evidence="9" id="KW-1185">Reference proteome</keyword>
<name>A0A2R4XMV0_9BURK</name>
<dbReference type="InterPro" id="IPR050320">
    <property type="entry name" value="N5-glutamine_MTase"/>
</dbReference>
<dbReference type="NCBIfam" id="TIGR00536">
    <property type="entry name" value="hemK_fam"/>
    <property type="match status" value="1"/>
</dbReference>
<dbReference type="Pfam" id="PF05175">
    <property type="entry name" value="MTS"/>
    <property type="match status" value="1"/>
</dbReference>
<dbReference type="GO" id="GO:0102559">
    <property type="term" value="F:peptide chain release factor N(5)-glutamine methyltransferase activity"/>
    <property type="evidence" value="ECO:0007669"/>
    <property type="project" value="UniProtKB-EC"/>
</dbReference>
<gene>
    <name evidence="5 8" type="primary">prmC</name>
    <name evidence="8" type="ORF">DBV39_16350</name>
</gene>
<dbReference type="SUPFAM" id="SSF53335">
    <property type="entry name" value="S-adenosyl-L-methionine-dependent methyltransferases"/>
    <property type="match status" value="1"/>
</dbReference>
<dbReference type="PROSITE" id="PS00092">
    <property type="entry name" value="N6_MTASE"/>
    <property type="match status" value="1"/>
</dbReference>
<proteinExistence type="inferred from homology"/>
<feature type="domain" description="Methyltransferase small" evidence="6">
    <location>
        <begin position="106"/>
        <end position="194"/>
    </location>
</feature>
<evidence type="ECO:0000256" key="2">
    <source>
        <dbReference type="ARBA" id="ARBA00022679"/>
    </source>
</evidence>
<dbReference type="InterPro" id="IPR004556">
    <property type="entry name" value="HemK-like"/>
</dbReference>
<accession>A0A2R4XMV0</accession>
<evidence type="ECO:0000259" key="7">
    <source>
        <dbReference type="Pfam" id="PF17827"/>
    </source>
</evidence>
<dbReference type="InterPro" id="IPR007848">
    <property type="entry name" value="Small_mtfrase_dom"/>
</dbReference>
<dbReference type="InterPro" id="IPR040758">
    <property type="entry name" value="PrmC_N"/>
</dbReference>
<dbReference type="InterPro" id="IPR029063">
    <property type="entry name" value="SAM-dependent_MTases_sf"/>
</dbReference>
<evidence type="ECO:0000256" key="3">
    <source>
        <dbReference type="ARBA" id="ARBA00022691"/>
    </source>
</evidence>
<feature type="binding site" evidence="5">
    <location>
        <position position="186"/>
    </location>
    <ligand>
        <name>S-adenosyl-L-methionine</name>
        <dbReference type="ChEBI" id="CHEBI:59789"/>
    </ligand>
</feature>
<feature type="binding site" evidence="5">
    <location>
        <begin position="120"/>
        <end position="124"/>
    </location>
    <ligand>
        <name>S-adenosyl-L-methionine</name>
        <dbReference type="ChEBI" id="CHEBI:59789"/>
    </ligand>
</feature>
<keyword evidence="3 5" id="KW-0949">S-adenosyl-L-methionine</keyword>
<dbReference type="KEGG" id="boz:DBV39_16350"/>
<keyword evidence="1 5" id="KW-0489">Methyltransferase</keyword>
<dbReference type="GO" id="GO:0032259">
    <property type="term" value="P:methylation"/>
    <property type="evidence" value="ECO:0007669"/>
    <property type="project" value="UniProtKB-KW"/>
</dbReference>
<dbReference type="InterPro" id="IPR002052">
    <property type="entry name" value="DNA_methylase_N6_adenine_CS"/>
</dbReference>
<comment type="similarity">
    <text evidence="5">Belongs to the protein N5-glutamine methyltransferase family. PrmC subfamily.</text>
</comment>
<dbReference type="FunFam" id="3.40.50.150:FF:000053">
    <property type="entry name" value="Release factor glutamine methyltransferase"/>
    <property type="match status" value="1"/>
</dbReference>
<keyword evidence="2 5" id="KW-0808">Transferase</keyword>
<sequence>MVSKELTSLPSIKDCLARAELPRLELRMLLEHVLERPRAWMLAHDDESLSSDQLYQFNCLLQKRLAGEPMAYLIGRRSFMEFELQVTPEVLIPRPETELLVEKSLALISDLKKPALLDLGTGSGAIAIALSRVRPDASVTATDASQGALYVAKGNARRLGVQITFCYGNWFDALERGQLFDLIVSNPPYIHQDDEHLLKGDLRFEPAVALTDGKDGLSALDEIVTKAPMWLKTGGSLWVEHGYDQGQSVRYLLRQAGFDDVRTDPDLAGLDRISGGVWRR</sequence>
<dbReference type="EC" id="2.1.1.297" evidence="5"/>
<evidence type="ECO:0000256" key="5">
    <source>
        <dbReference type="HAMAP-Rule" id="MF_02126"/>
    </source>
</evidence>
<evidence type="ECO:0000313" key="9">
    <source>
        <dbReference type="Proteomes" id="UP000244571"/>
    </source>
</evidence>
<dbReference type="GO" id="GO:0003676">
    <property type="term" value="F:nucleic acid binding"/>
    <property type="evidence" value="ECO:0007669"/>
    <property type="project" value="InterPro"/>
</dbReference>
<evidence type="ECO:0000313" key="8">
    <source>
        <dbReference type="EMBL" id="AWB35039.1"/>
    </source>
</evidence>
<feature type="domain" description="Release factor glutamine methyltransferase N-terminal" evidence="7">
    <location>
        <begin position="13"/>
        <end position="75"/>
    </location>
</feature>
<dbReference type="InterPro" id="IPR019874">
    <property type="entry name" value="RF_methyltr_PrmC"/>
</dbReference>
<dbReference type="OrthoDB" id="9800643at2"/>
<dbReference type="PANTHER" id="PTHR18895:SF74">
    <property type="entry name" value="MTRF1L RELEASE FACTOR GLUTAMINE METHYLTRANSFERASE"/>
    <property type="match status" value="1"/>
</dbReference>
<dbReference type="HAMAP" id="MF_02126">
    <property type="entry name" value="RF_methyltr_PrmC"/>
    <property type="match status" value="1"/>
</dbReference>
<reference evidence="8 9" key="1">
    <citation type="submission" date="2018-04" db="EMBL/GenBank/DDBJ databases">
        <title>Bordetella sp. HZ20 isolated from seawater.</title>
        <authorList>
            <person name="Sun C."/>
        </authorList>
    </citation>
    <scope>NUCLEOTIDE SEQUENCE [LARGE SCALE GENOMIC DNA]</scope>
    <source>
        <strain evidence="8 9">HZ20</strain>
    </source>
</reference>
<comment type="function">
    <text evidence="5">Methylates the class 1 translation termination release factors RF1/PrfA and RF2/PrfB on the glutamine residue of the universally conserved GGQ motif.</text>
</comment>
<protein>
    <recommendedName>
        <fullName evidence="5">Release factor glutamine methyltransferase</fullName>
        <shortName evidence="5">RF MTase</shortName>
        <ecNumber evidence="5">2.1.1.297</ecNumber>
    </recommendedName>
    <alternativeName>
        <fullName evidence="5">N5-glutamine methyltransferase PrmC</fullName>
    </alternativeName>
    <alternativeName>
        <fullName evidence="5">Protein-(glutamine-N5) MTase PrmC</fullName>
    </alternativeName>
    <alternativeName>
        <fullName evidence="5">Protein-glutamine N-methyltransferase PrmC</fullName>
    </alternativeName>
</protein>
<dbReference type="NCBIfam" id="TIGR03534">
    <property type="entry name" value="RF_mod_PrmC"/>
    <property type="match status" value="1"/>
</dbReference>
<dbReference type="Proteomes" id="UP000244571">
    <property type="component" value="Chromosome"/>
</dbReference>
<evidence type="ECO:0000256" key="1">
    <source>
        <dbReference type="ARBA" id="ARBA00022603"/>
    </source>
</evidence>
<feature type="binding site" evidence="5">
    <location>
        <begin position="186"/>
        <end position="189"/>
    </location>
    <ligand>
        <name>substrate</name>
    </ligand>
</feature>
<organism evidence="8 9">
    <name type="scientific">Orrella marina</name>
    <dbReference type="NCBI Taxonomy" id="2163011"/>
    <lineage>
        <taxon>Bacteria</taxon>
        <taxon>Pseudomonadati</taxon>
        <taxon>Pseudomonadota</taxon>
        <taxon>Betaproteobacteria</taxon>
        <taxon>Burkholderiales</taxon>
        <taxon>Alcaligenaceae</taxon>
        <taxon>Orrella</taxon>
    </lineage>
</organism>
<dbReference type="CDD" id="cd02440">
    <property type="entry name" value="AdoMet_MTases"/>
    <property type="match status" value="1"/>
</dbReference>
<dbReference type="AlphaFoldDB" id="A0A2R4XMV0"/>
<dbReference type="Pfam" id="PF17827">
    <property type="entry name" value="PrmC_N"/>
    <property type="match status" value="1"/>
</dbReference>
<evidence type="ECO:0000259" key="6">
    <source>
        <dbReference type="Pfam" id="PF05175"/>
    </source>
</evidence>
<dbReference type="EMBL" id="CP028901">
    <property type="protein sequence ID" value="AWB35039.1"/>
    <property type="molecule type" value="Genomic_DNA"/>
</dbReference>
<feature type="binding site" evidence="5">
    <location>
        <position position="143"/>
    </location>
    <ligand>
        <name>S-adenosyl-L-methionine</name>
        <dbReference type="ChEBI" id="CHEBI:59789"/>
    </ligand>
</feature>
<comment type="catalytic activity">
    <reaction evidence="4 5">
        <text>L-glutaminyl-[peptide chain release factor] + S-adenosyl-L-methionine = N(5)-methyl-L-glutaminyl-[peptide chain release factor] + S-adenosyl-L-homocysteine + H(+)</text>
        <dbReference type="Rhea" id="RHEA:42896"/>
        <dbReference type="Rhea" id="RHEA-COMP:10271"/>
        <dbReference type="Rhea" id="RHEA-COMP:10272"/>
        <dbReference type="ChEBI" id="CHEBI:15378"/>
        <dbReference type="ChEBI" id="CHEBI:30011"/>
        <dbReference type="ChEBI" id="CHEBI:57856"/>
        <dbReference type="ChEBI" id="CHEBI:59789"/>
        <dbReference type="ChEBI" id="CHEBI:61891"/>
        <dbReference type="EC" id="2.1.1.297"/>
    </reaction>
</comment>
<evidence type="ECO:0000256" key="4">
    <source>
        <dbReference type="ARBA" id="ARBA00048391"/>
    </source>
</evidence>
<dbReference type="Gene3D" id="3.40.50.150">
    <property type="entry name" value="Vaccinia Virus protein VP39"/>
    <property type="match status" value="1"/>
</dbReference>
<feature type="binding site" evidence="5">
    <location>
        <position position="170"/>
    </location>
    <ligand>
        <name>S-adenosyl-L-methionine</name>
        <dbReference type="ChEBI" id="CHEBI:59789"/>
    </ligand>
</feature>
<dbReference type="PANTHER" id="PTHR18895">
    <property type="entry name" value="HEMK METHYLTRANSFERASE"/>
    <property type="match status" value="1"/>
</dbReference>
<dbReference type="Gene3D" id="1.10.8.10">
    <property type="entry name" value="DNA helicase RuvA subunit, C-terminal domain"/>
    <property type="match status" value="1"/>
</dbReference>